<comment type="similarity">
    <text evidence="2">Belongs to the DNA polymerase delta/II small subunit family.</text>
</comment>
<dbReference type="CDD" id="cd07387">
    <property type="entry name" value="MPP_PolD2_C"/>
    <property type="match status" value="1"/>
</dbReference>
<dbReference type="FunFam" id="3.60.21.50:FF:000002">
    <property type="entry name" value="DNA polymerase delta small subunit"/>
    <property type="match status" value="1"/>
</dbReference>
<dbReference type="InterPro" id="IPR040663">
    <property type="entry name" value="DNA_pol_D_N"/>
</dbReference>
<dbReference type="STRING" id="1348612.A0A397HZE2"/>
<name>A0A397HZE2_9GLOM</name>
<dbReference type="GO" id="GO:0006271">
    <property type="term" value="P:DNA strand elongation involved in DNA replication"/>
    <property type="evidence" value="ECO:0007669"/>
    <property type="project" value="TreeGrafter"/>
</dbReference>
<keyword evidence="4" id="KW-0539">Nucleus</keyword>
<dbReference type="GO" id="GO:0003677">
    <property type="term" value="F:DNA binding"/>
    <property type="evidence" value="ECO:0007669"/>
    <property type="project" value="InterPro"/>
</dbReference>
<protein>
    <recommendedName>
        <fullName evidence="9">DNA polymerase alpha/delta/epsilon subunit B domain-containing protein</fullName>
    </recommendedName>
</protein>
<keyword evidence="8" id="KW-1185">Reference proteome</keyword>
<evidence type="ECO:0000256" key="4">
    <source>
        <dbReference type="ARBA" id="ARBA00023242"/>
    </source>
</evidence>
<evidence type="ECO:0000256" key="2">
    <source>
        <dbReference type="ARBA" id="ARBA00006035"/>
    </source>
</evidence>
<feature type="domain" description="DNA polymerase delta subunit OB-fold" evidence="6">
    <location>
        <begin position="50"/>
        <end position="186"/>
    </location>
</feature>
<feature type="domain" description="DNA polymerase alpha/delta/epsilon subunit B" evidence="5">
    <location>
        <begin position="207"/>
        <end position="421"/>
    </location>
</feature>
<dbReference type="Pfam" id="PF18018">
    <property type="entry name" value="DNA_pol_D_N"/>
    <property type="match status" value="1"/>
</dbReference>
<dbReference type="Pfam" id="PF04042">
    <property type="entry name" value="DNA_pol_E_B"/>
    <property type="match status" value="1"/>
</dbReference>
<sequence length="465" mass="53348">MIIRQADHLLSFTSTHDNYSISPSRVNVSYNDMPEFRDKLILKKKSFRQQYASLYFVRLMEMRTTVLKSAQEKWETERPANRQELNYVDRILNVKSEEICYIIGTVYIEMQFKPNILEDVTREQCHIIPQSRSKYCSENDEISLEDESGRIKLTGEILKQEMIITGVIMAVLGKENSEGEFEALDICFAGIPQQLKPIQMDTDDKYIALISGLNIGATNKSVLQLQMMVEYITGEIGSFPEQNFSSKIARIIIAGNSISEAKILDDEKKQIKYGYDSSTYDAEPCLELDNILNEICLTIPVDIMPGCNDPTNLTFPQQPIMQNLLPKANKHSTFNSVTNPYWCELDNFVFLGTSGQTIDDIYKYINSEDRLKFAEQTLHWRHLAPTAPDTLWCYPFQDFDPFIISKTPQVYFIGNQPEFATKMIEGQDKQLIRIILLPSFDNTGIVTLVNLKNLECHTISFSSFN</sequence>
<organism evidence="7 8">
    <name type="scientific">Diversispora epigaea</name>
    <dbReference type="NCBI Taxonomy" id="1348612"/>
    <lineage>
        <taxon>Eukaryota</taxon>
        <taxon>Fungi</taxon>
        <taxon>Fungi incertae sedis</taxon>
        <taxon>Mucoromycota</taxon>
        <taxon>Glomeromycotina</taxon>
        <taxon>Glomeromycetes</taxon>
        <taxon>Diversisporales</taxon>
        <taxon>Diversisporaceae</taxon>
        <taxon>Diversispora</taxon>
    </lineage>
</organism>
<evidence type="ECO:0000313" key="7">
    <source>
        <dbReference type="EMBL" id="RHZ68679.1"/>
    </source>
</evidence>
<evidence type="ECO:0000313" key="8">
    <source>
        <dbReference type="Proteomes" id="UP000266861"/>
    </source>
</evidence>
<comment type="subcellular location">
    <subcellularLocation>
        <location evidence="1">Nucleus</location>
    </subcellularLocation>
</comment>
<dbReference type="InterPro" id="IPR041863">
    <property type="entry name" value="PolD2_C"/>
</dbReference>
<evidence type="ECO:0000256" key="3">
    <source>
        <dbReference type="ARBA" id="ARBA00022705"/>
    </source>
</evidence>
<evidence type="ECO:0000256" key="1">
    <source>
        <dbReference type="ARBA" id="ARBA00004123"/>
    </source>
</evidence>
<dbReference type="Proteomes" id="UP000266861">
    <property type="component" value="Unassembled WGS sequence"/>
</dbReference>
<accession>A0A397HZE2</accession>
<dbReference type="PANTHER" id="PTHR10416">
    <property type="entry name" value="DNA POLYMERASE DELTA SUBUNIT 2"/>
    <property type="match status" value="1"/>
</dbReference>
<dbReference type="InterPro" id="IPR007185">
    <property type="entry name" value="DNA_pol_a/d/e_bsu"/>
</dbReference>
<reference evidence="7 8" key="1">
    <citation type="submission" date="2018-08" db="EMBL/GenBank/DDBJ databases">
        <title>Genome and evolution of the arbuscular mycorrhizal fungus Diversispora epigaea (formerly Glomus versiforme) and its bacterial endosymbionts.</title>
        <authorList>
            <person name="Sun X."/>
            <person name="Fei Z."/>
            <person name="Harrison M."/>
        </authorList>
    </citation>
    <scope>NUCLEOTIDE SEQUENCE [LARGE SCALE GENOMIC DNA]</scope>
    <source>
        <strain evidence="7 8">IT104</strain>
    </source>
</reference>
<dbReference type="EMBL" id="PQFF01000268">
    <property type="protein sequence ID" value="RHZ68679.1"/>
    <property type="molecule type" value="Genomic_DNA"/>
</dbReference>
<evidence type="ECO:0008006" key="9">
    <source>
        <dbReference type="Google" id="ProtNLM"/>
    </source>
</evidence>
<comment type="caution">
    <text evidence="7">The sequence shown here is derived from an EMBL/GenBank/DDBJ whole genome shotgun (WGS) entry which is preliminary data.</text>
</comment>
<dbReference type="AlphaFoldDB" id="A0A397HZE2"/>
<dbReference type="GO" id="GO:0043625">
    <property type="term" value="C:delta DNA polymerase complex"/>
    <property type="evidence" value="ECO:0007669"/>
    <property type="project" value="TreeGrafter"/>
</dbReference>
<keyword evidence="3" id="KW-0235">DNA replication</keyword>
<dbReference type="OrthoDB" id="3763at2759"/>
<gene>
    <name evidence="7" type="ORF">Glove_294g169</name>
</gene>
<dbReference type="Gene3D" id="3.60.21.50">
    <property type="match status" value="1"/>
</dbReference>
<dbReference type="InterPro" id="IPR024826">
    <property type="entry name" value="DNA_pol_delta/II_ssu"/>
</dbReference>
<evidence type="ECO:0000259" key="6">
    <source>
        <dbReference type="Pfam" id="PF18018"/>
    </source>
</evidence>
<evidence type="ECO:0000259" key="5">
    <source>
        <dbReference type="Pfam" id="PF04042"/>
    </source>
</evidence>
<dbReference type="PANTHER" id="PTHR10416:SF0">
    <property type="entry name" value="DNA POLYMERASE DELTA SUBUNIT 2"/>
    <property type="match status" value="1"/>
</dbReference>
<dbReference type="GO" id="GO:1902969">
    <property type="term" value="P:mitotic DNA replication"/>
    <property type="evidence" value="ECO:0007669"/>
    <property type="project" value="UniProtKB-ARBA"/>
</dbReference>
<proteinExistence type="inferred from homology"/>